<feature type="compositionally biased region" description="Polar residues" evidence="1">
    <location>
        <begin position="951"/>
        <end position="961"/>
    </location>
</feature>
<dbReference type="PANTHER" id="PTHR47558">
    <property type="entry name" value="HISTONE DEACETYLASE HOS3"/>
    <property type="match status" value="1"/>
</dbReference>
<dbReference type="OMA" id="MTHGLTH"/>
<keyword evidence="4" id="KW-1185">Reference proteome</keyword>
<dbReference type="EMBL" id="JOWA01000110">
    <property type="protein sequence ID" value="KEZ41094.1"/>
    <property type="molecule type" value="Genomic_DNA"/>
</dbReference>
<feature type="region of interest" description="Disordered" evidence="1">
    <location>
        <begin position="671"/>
        <end position="697"/>
    </location>
</feature>
<dbReference type="GeneID" id="27726226"/>
<accession>A0A084G182</accession>
<proteinExistence type="predicted"/>
<feature type="compositionally biased region" description="Polar residues" evidence="1">
    <location>
        <begin position="1014"/>
        <end position="1043"/>
    </location>
</feature>
<feature type="compositionally biased region" description="Low complexity" evidence="1">
    <location>
        <begin position="67"/>
        <end position="79"/>
    </location>
</feature>
<dbReference type="PRINTS" id="PR01270">
    <property type="entry name" value="HDASUPER"/>
</dbReference>
<dbReference type="Pfam" id="PF00850">
    <property type="entry name" value="Hist_deacetyl"/>
    <property type="match status" value="1"/>
</dbReference>
<dbReference type="GO" id="GO:0010468">
    <property type="term" value="P:regulation of gene expression"/>
    <property type="evidence" value="ECO:0007669"/>
    <property type="project" value="UniProtKB-ARBA"/>
</dbReference>
<dbReference type="CDD" id="cd09998">
    <property type="entry name" value="HDAC_Hos3"/>
    <property type="match status" value="1"/>
</dbReference>
<dbReference type="FunFam" id="3.40.800.20:FF:000011">
    <property type="entry name" value="Histone deacetylase HOS3"/>
    <property type="match status" value="1"/>
</dbReference>
<dbReference type="SUPFAM" id="SSF52768">
    <property type="entry name" value="Arginase/deacetylase"/>
    <property type="match status" value="1"/>
</dbReference>
<gene>
    <name evidence="3" type="ORF">SAPIO_CDS7154</name>
</gene>
<dbReference type="PANTHER" id="PTHR47558:SF1">
    <property type="entry name" value="HISTONE DEACETYLASE HOS3"/>
    <property type="match status" value="1"/>
</dbReference>
<dbReference type="InterPro" id="IPR023801">
    <property type="entry name" value="His_deacetylse_dom"/>
</dbReference>
<dbReference type="AlphaFoldDB" id="A0A084G182"/>
<name>A0A084G182_PSEDA</name>
<organism evidence="3 4">
    <name type="scientific">Pseudallescheria apiosperma</name>
    <name type="common">Scedosporium apiospermum</name>
    <dbReference type="NCBI Taxonomy" id="563466"/>
    <lineage>
        <taxon>Eukaryota</taxon>
        <taxon>Fungi</taxon>
        <taxon>Dikarya</taxon>
        <taxon>Ascomycota</taxon>
        <taxon>Pezizomycotina</taxon>
        <taxon>Sordariomycetes</taxon>
        <taxon>Hypocreomycetidae</taxon>
        <taxon>Microascales</taxon>
        <taxon>Microascaceae</taxon>
        <taxon>Scedosporium</taxon>
    </lineage>
</organism>
<dbReference type="Gene3D" id="3.40.800.20">
    <property type="entry name" value="Histone deacetylase domain"/>
    <property type="match status" value="1"/>
</dbReference>
<feature type="region of interest" description="Disordered" evidence="1">
    <location>
        <begin position="46"/>
        <end position="130"/>
    </location>
</feature>
<protein>
    <submittedName>
        <fullName evidence="3">Histone deacetylase</fullName>
    </submittedName>
</protein>
<feature type="compositionally biased region" description="Basic and acidic residues" evidence="1">
    <location>
        <begin position="785"/>
        <end position="807"/>
    </location>
</feature>
<feature type="compositionally biased region" description="Polar residues" evidence="1">
    <location>
        <begin position="95"/>
        <end position="113"/>
    </location>
</feature>
<evidence type="ECO:0000313" key="3">
    <source>
        <dbReference type="EMBL" id="KEZ41094.1"/>
    </source>
</evidence>
<sequence length="1146" mass="122808">MAFRSSSSRPSISRRQSSSAANSTAFSSNESHAADLALSLQKLTLATSPSSAKSPRGSKPVTPFKGPSSTSLASPSPAANHPKLSPRSPSLGRASRSSTPSLVRKASTSSLRSPSVGPRPGQSLSRRASSVNLSASIAKSPLAMSDAPLPEPKPVLTANSIAKEFFVADLQSHEEDKSGQSTDALVIFHDSCYGHRFSRPNSTTNILSSIVERPERLKACALGVAAAYVKLGERHADGRHALHPRLDPASIPNLPFRIRKVSRRLSLLSAAVVAVHGKEWMEELKSMCQSTRAKLAANELEVKRCNSNLRPGQEPKPQFNQGDLYLGPESLEAMEGALGAVCEAVDAVFTSGHRRCFVSIRPPGHHCSGDYPSGFCWVNNVHVGIAHAMMNHGLTHAAIVDFDLHHGDGSQAIAWSHNHRHTYGKGRGGLSQWKKSAIGYFSLHDINSFPCEMGNAEKVTNASLCIENAHGQNIWNIHLQPWDTEPEFWALYENRYSVLIRKAESFLKAQTAKLRNANKPAKSAIFISAGFDASEWESAGMQRHSVMVPTDFYARITRDVVEMASDPETATDGRIISVMEGGYSDRAICSGVFSHLSGMVATQTGNDAKYLNAVKEEIDEDVAPDCMAPHGLLSQSRKRTFSSSFSFDPAWWSSTALDKLERAVAAPTPFAKKPRHAVPPTYSSPTHASTAKAVDPINLRRSLSGLNGSFSRPPTPPPPEVPWTIATQELYRLLVPEDRPTESCTIEEIGSIVAQAKQDYPVSPPPEVAREIQLPTPPNGPTRAGLRDRRAKPIEAIHEEESVDKPTKGRRKTTAHGYGLPSSRAGTAEPPQPVRRSGRRASTASVLTTTAEDELAVASVANIKSRGLGESSSNANGGIPIARTGSAPFLQVKKPRAAPAPRKETTARAPRVGGRKSPTRGARKSPTTATKAAAGIVTPQGSTPEKPEIKISSSDNIQSSDEPGLDLITTGMNKVRITLVSKSQQDNQEKAKTASSTAAGPVKPTPRIRFIKNGQRSGSSSPETTQSLGGVSTPDTSPPNQKIPSMPVTSPIEERPMSASWESPDPLGVPLPSSPMNGLPGTPDKFVRYQPEGPTPVAVAMSEPVKFLPPNMATPTPMKRADLPSFTATSAIPFARPLNEPSGDDQ</sequence>
<dbReference type="VEuPathDB" id="FungiDB:SAPIO_CDS7154"/>
<feature type="region of interest" description="Disordered" evidence="1">
    <location>
        <begin position="759"/>
        <end position="845"/>
    </location>
</feature>
<evidence type="ECO:0000259" key="2">
    <source>
        <dbReference type="Pfam" id="PF00850"/>
    </source>
</evidence>
<dbReference type="InterPro" id="IPR037138">
    <property type="entry name" value="His_deacetylse_dom_sf"/>
</dbReference>
<dbReference type="InterPro" id="IPR000286">
    <property type="entry name" value="HDACs"/>
</dbReference>
<comment type="caution">
    <text evidence="3">The sequence shown here is derived from an EMBL/GenBank/DDBJ whole genome shotgun (WGS) entry which is preliminary data.</text>
</comment>
<dbReference type="InterPro" id="IPR053244">
    <property type="entry name" value="HDAC_HD_type_1"/>
</dbReference>
<dbReference type="RefSeq" id="XP_016640893.1">
    <property type="nucleotide sequence ID" value="XM_016789066.1"/>
</dbReference>
<feature type="domain" description="Histone deacetylase" evidence="2">
    <location>
        <begin position="270"/>
        <end position="597"/>
    </location>
</feature>
<dbReference type="KEGG" id="sapo:SAPIO_CDS7154"/>
<feature type="compositionally biased region" description="Basic residues" evidence="1">
    <location>
        <begin position="913"/>
        <end position="923"/>
    </location>
</feature>
<feature type="region of interest" description="Disordered" evidence="1">
    <location>
        <begin position="981"/>
        <end position="1091"/>
    </location>
</feature>
<dbReference type="GO" id="GO:0004407">
    <property type="term" value="F:histone deacetylase activity"/>
    <property type="evidence" value="ECO:0007669"/>
    <property type="project" value="TreeGrafter"/>
</dbReference>
<evidence type="ECO:0000256" key="1">
    <source>
        <dbReference type="SAM" id="MobiDB-lite"/>
    </source>
</evidence>
<reference evidence="3 4" key="1">
    <citation type="journal article" date="2014" name="Genome Announc.">
        <title>Draft genome sequence of the pathogenic fungus Scedosporium apiospermum.</title>
        <authorList>
            <person name="Vandeputte P."/>
            <person name="Ghamrawi S."/>
            <person name="Rechenmann M."/>
            <person name="Iltis A."/>
            <person name="Giraud S."/>
            <person name="Fleury M."/>
            <person name="Thornton C."/>
            <person name="Delhaes L."/>
            <person name="Meyer W."/>
            <person name="Papon N."/>
            <person name="Bouchara J.P."/>
        </authorList>
    </citation>
    <scope>NUCLEOTIDE SEQUENCE [LARGE SCALE GENOMIC DNA]</scope>
    <source>
        <strain evidence="3 4">IHEM 14462</strain>
    </source>
</reference>
<evidence type="ECO:0000313" key="4">
    <source>
        <dbReference type="Proteomes" id="UP000028545"/>
    </source>
</evidence>
<dbReference type="Proteomes" id="UP000028545">
    <property type="component" value="Unassembled WGS sequence"/>
</dbReference>
<feature type="region of interest" description="Disordered" evidence="1">
    <location>
        <begin position="891"/>
        <end position="967"/>
    </location>
</feature>
<dbReference type="GO" id="GO:0005634">
    <property type="term" value="C:nucleus"/>
    <property type="evidence" value="ECO:0007669"/>
    <property type="project" value="TreeGrafter"/>
</dbReference>
<feature type="region of interest" description="Disordered" evidence="1">
    <location>
        <begin position="1"/>
        <end position="31"/>
    </location>
</feature>
<dbReference type="HOGENOM" id="CLU_001880_0_0_1"/>
<dbReference type="OrthoDB" id="5232919at2759"/>
<dbReference type="InterPro" id="IPR023696">
    <property type="entry name" value="Ureohydrolase_dom_sf"/>
</dbReference>